<dbReference type="GO" id="GO:0005829">
    <property type="term" value="C:cytosol"/>
    <property type="evidence" value="ECO:0007669"/>
    <property type="project" value="TreeGrafter"/>
</dbReference>
<organism evidence="1 2">
    <name type="scientific">Gryllus longicercus</name>
    <dbReference type="NCBI Taxonomy" id="2509291"/>
    <lineage>
        <taxon>Eukaryota</taxon>
        <taxon>Metazoa</taxon>
        <taxon>Ecdysozoa</taxon>
        <taxon>Arthropoda</taxon>
        <taxon>Hexapoda</taxon>
        <taxon>Insecta</taxon>
        <taxon>Pterygota</taxon>
        <taxon>Neoptera</taxon>
        <taxon>Polyneoptera</taxon>
        <taxon>Orthoptera</taxon>
        <taxon>Ensifera</taxon>
        <taxon>Gryllidea</taxon>
        <taxon>Grylloidea</taxon>
        <taxon>Gryllidae</taxon>
        <taxon>Gryllinae</taxon>
        <taxon>Gryllus</taxon>
    </lineage>
</organism>
<evidence type="ECO:0008006" key="3">
    <source>
        <dbReference type="Google" id="ProtNLM"/>
    </source>
</evidence>
<reference evidence="1 2" key="1">
    <citation type="submission" date="2024-03" db="EMBL/GenBank/DDBJ databases">
        <title>The genome assembly and annotation of the cricket Gryllus longicercus Weissman &amp; Gray.</title>
        <authorList>
            <person name="Szrajer S."/>
            <person name="Gray D."/>
            <person name="Ylla G."/>
        </authorList>
    </citation>
    <scope>NUCLEOTIDE SEQUENCE [LARGE SCALE GENOMIC DNA]</scope>
    <source>
        <strain evidence="1">DAG 2021-001</strain>
        <tissue evidence="1">Whole body minus gut</tissue>
    </source>
</reference>
<dbReference type="PANTHER" id="PTHR15434:SF2">
    <property type="entry name" value="HEAT SHOCK FACTOR 2-BINDING PROTEIN"/>
    <property type="match status" value="1"/>
</dbReference>
<gene>
    <name evidence="1" type="ORF">R5R35_001789</name>
</gene>
<accession>A0AAN9W0W7</accession>
<dbReference type="InterPro" id="IPR039584">
    <property type="entry name" value="HSF2BP"/>
</dbReference>
<dbReference type="InterPro" id="IPR016024">
    <property type="entry name" value="ARM-type_fold"/>
</dbReference>
<sequence length="324" mass="36455">MALGKTQCWSGFPAMSCDIECLRTKYQNLQTEWDSQQEHLGRLQNDMYKMRNQLQHQSQFCASLGAVLGNLIWKASRIPQVVDMLLSGNKMGDFLNIVNGTLVSFIETYDSHMPGQCADESQFIMSMCGIITNIAASPAGRQFLVTNPTGKELLDMFVRVLPRIPCPSGNCLKRLILMALYNISINQYGLNYLQEKKDILPAITSNLHCECANDLRIMSLRLLQSITYEISTLKLLEEIEETIPFEIIDEMIASDDAEAKPVAQEILDNMERARQKFGVSSGGRHQKSVPYNRCFFVQAGESIQDSLQKGKLPIHRNYGVSASK</sequence>
<dbReference type="Proteomes" id="UP001378592">
    <property type="component" value="Unassembled WGS sequence"/>
</dbReference>
<protein>
    <recommendedName>
        <fullName evidence="3">Heat shock factor 2-binding protein</fullName>
    </recommendedName>
</protein>
<evidence type="ECO:0000313" key="2">
    <source>
        <dbReference type="Proteomes" id="UP001378592"/>
    </source>
</evidence>
<dbReference type="AlphaFoldDB" id="A0AAN9W0W7"/>
<keyword evidence="2" id="KW-1185">Reference proteome</keyword>
<dbReference type="EMBL" id="JAZDUA010000036">
    <property type="protein sequence ID" value="KAK7871597.1"/>
    <property type="molecule type" value="Genomic_DNA"/>
</dbReference>
<evidence type="ECO:0000313" key="1">
    <source>
        <dbReference type="EMBL" id="KAK7871597.1"/>
    </source>
</evidence>
<proteinExistence type="predicted"/>
<name>A0AAN9W0W7_9ORTH</name>
<dbReference type="PANTHER" id="PTHR15434">
    <property type="entry name" value="HEAT SHOCK FACTOR 2-BINDING PROTEIN"/>
    <property type="match status" value="1"/>
</dbReference>
<dbReference type="SUPFAM" id="SSF48371">
    <property type="entry name" value="ARM repeat"/>
    <property type="match status" value="1"/>
</dbReference>
<comment type="caution">
    <text evidence="1">The sequence shown here is derived from an EMBL/GenBank/DDBJ whole genome shotgun (WGS) entry which is preliminary data.</text>
</comment>